<dbReference type="SUPFAM" id="SSF56112">
    <property type="entry name" value="Protein kinase-like (PK-like)"/>
    <property type="match status" value="1"/>
</dbReference>
<dbReference type="STRING" id="6573.A0A210PSC0"/>
<organism evidence="3 4">
    <name type="scientific">Mizuhopecten yessoensis</name>
    <name type="common">Japanese scallop</name>
    <name type="synonym">Patinopecten yessoensis</name>
    <dbReference type="NCBI Taxonomy" id="6573"/>
    <lineage>
        <taxon>Eukaryota</taxon>
        <taxon>Metazoa</taxon>
        <taxon>Spiralia</taxon>
        <taxon>Lophotrochozoa</taxon>
        <taxon>Mollusca</taxon>
        <taxon>Bivalvia</taxon>
        <taxon>Autobranchia</taxon>
        <taxon>Pteriomorphia</taxon>
        <taxon>Pectinida</taxon>
        <taxon>Pectinoidea</taxon>
        <taxon>Pectinidae</taxon>
        <taxon>Mizuhopecten</taxon>
    </lineage>
</organism>
<accession>A0A210PSC0</accession>
<gene>
    <name evidence="3" type="ORF">KP79_PYT05289</name>
</gene>
<feature type="compositionally biased region" description="Polar residues" evidence="1">
    <location>
        <begin position="12"/>
        <end position="36"/>
    </location>
</feature>
<sequence>MDLMWKKLVEGSDNQSDGSVNSLPSSVPSKYAKSGSSWIQNQPQQHHFMNDILSSYSPCNDDELDIELYYGCEDGLFNLCGPDDNEIEPDVVRWKCISKPGEGLHEELRQRARQEECLTTLGVGTPEEKIPEYVQKAIYKRMRPATSTNGTQSASPMTECGSQTYWSGLKTRDAASQAVFKQTVDCGVQAKPMTEEFGTNTSPVRILTDSGIRMTPPHQSDRPSSGADSLVDHHLVVKLNSNEPVVVKIGGKDVPLNEEESAFVKNLIREELRLAGVRTGESSGDTGLAPHASAMGPINVYYGDFQPQKCGSGDLPGPTCHGAGQNVGSNTEKRQEFLQKSDKCKAGQMSEGEGIIRYHAELPFHNHNEKFLSTSSPFSRFGYNNIGTIPQSLTDIRIPVIYPKDVTLQKGQNGTEVLGRGSFGCVYLAKHQQCPFDVCVKEFEMDSATIYDVYHEAKLLIYLQTTKFVPFCLGLMESPFVSSDLSLIQECFARGCTLRMLLGNKSEVFVKRKWIAICYQLFWGLKMIHEKQVLLNDIKSDNILVDYNSNDHMNNIRFIDLGLASYRRGYKFCNDPAYLEQFENYAPEIRQGYHSTPASDLYAVGYLVDKISETFHIVEIDPIAQECTVEDPNGRSSCHSVLEKLEDIMETV</sequence>
<reference evidence="3 4" key="1">
    <citation type="journal article" date="2017" name="Nat. Ecol. Evol.">
        <title>Scallop genome provides insights into evolution of bilaterian karyotype and development.</title>
        <authorList>
            <person name="Wang S."/>
            <person name="Zhang J."/>
            <person name="Jiao W."/>
            <person name="Li J."/>
            <person name="Xun X."/>
            <person name="Sun Y."/>
            <person name="Guo X."/>
            <person name="Huan P."/>
            <person name="Dong B."/>
            <person name="Zhang L."/>
            <person name="Hu X."/>
            <person name="Sun X."/>
            <person name="Wang J."/>
            <person name="Zhao C."/>
            <person name="Wang Y."/>
            <person name="Wang D."/>
            <person name="Huang X."/>
            <person name="Wang R."/>
            <person name="Lv J."/>
            <person name="Li Y."/>
            <person name="Zhang Z."/>
            <person name="Liu B."/>
            <person name="Lu W."/>
            <person name="Hui Y."/>
            <person name="Liang J."/>
            <person name="Zhou Z."/>
            <person name="Hou R."/>
            <person name="Li X."/>
            <person name="Liu Y."/>
            <person name="Li H."/>
            <person name="Ning X."/>
            <person name="Lin Y."/>
            <person name="Zhao L."/>
            <person name="Xing Q."/>
            <person name="Dou J."/>
            <person name="Li Y."/>
            <person name="Mao J."/>
            <person name="Guo H."/>
            <person name="Dou H."/>
            <person name="Li T."/>
            <person name="Mu C."/>
            <person name="Jiang W."/>
            <person name="Fu Q."/>
            <person name="Fu X."/>
            <person name="Miao Y."/>
            <person name="Liu J."/>
            <person name="Yu Q."/>
            <person name="Li R."/>
            <person name="Liao H."/>
            <person name="Li X."/>
            <person name="Kong Y."/>
            <person name="Jiang Z."/>
            <person name="Chourrout D."/>
            <person name="Li R."/>
            <person name="Bao Z."/>
        </authorList>
    </citation>
    <scope>NUCLEOTIDE SEQUENCE [LARGE SCALE GENOMIC DNA]</scope>
    <source>
        <strain evidence="3 4">PY_sf001</strain>
    </source>
</reference>
<keyword evidence="3" id="KW-0808">Transferase</keyword>
<dbReference type="Pfam" id="PF00069">
    <property type="entry name" value="Pkinase"/>
    <property type="match status" value="1"/>
</dbReference>
<dbReference type="PANTHER" id="PTHR48011">
    <property type="entry name" value="CCR4-NOT TRANSCRIPTIONAL COMPLEX SUBUNIT CAF120-RELATED"/>
    <property type="match status" value="1"/>
</dbReference>
<dbReference type="PROSITE" id="PS50011">
    <property type="entry name" value="PROTEIN_KINASE_DOM"/>
    <property type="match status" value="1"/>
</dbReference>
<keyword evidence="4" id="KW-1185">Reference proteome</keyword>
<dbReference type="PANTHER" id="PTHR48011:SF4">
    <property type="entry name" value="MITOGEN-ACTIVATED PROTEIN KINASE KINASE KINASE 19"/>
    <property type="match status" value="1"/>
</dbReference>
<dbReference type="InterPro" id="IPR000719">
    <property type="entry name" value="Prot_kinase_dom"/>
</dbReference>
<evidence type="ECO:0000256" key="1">
    <source>
        <dbReference type="SAM" id="MobiDB-lite"/>
    </source>
</evidence>
<dbReference type="Gene3D" id="1.10.510.10">
    <property type="entry name" value="Transferase(Phosphotransferase) domain 1"/>
    <property type="match status" value="1"/>
</dbReference>
<dbReference type="EMBL" id="NEDP02005529">
    <property type="protein sequence ID" value="OWF39381.1"/>
    <property type="molecule type" value="Genomic_DNA"/>
</dbReference>
<dbReference type="InterPro" id="IPR052751">
    <property type="entry name" value="Plant_MAPKKK"/>
</dbReference>
<feature type="domain" description="Protein kinase" evidence="2">
    <location>
        <begin position="412"/>
        <end position="652"/>
    </location>
</feature>
<comment type="caution">
    <text evidence="3">The sequence shown here is derived from an EMBL/GenBank/DDBJ whole genome shotgun (WGS) entry which is preliminary data.</text>
</comment>
<dbReference type="CDD" id="cd00180">
    <property type="entry name" value="PKc"/>
    <property type="match status" value="1"/>
</dbReference>
<proteinExistence type="predicted"/>
<dbReference type="AlphaFoldDB" id="A0A210PSC0"/>
<evidence type="ECO:0000259" key="2">
    <source>
        <dbReference type="PROSITE" id="PS50011"/>
    </source>
</evidence>
<name>A0A210PSC0_MIZYE</name>
<dbReference type="GO" id="GO:0005524">
    <property type="term" value="F:ATP binding"/>
    <property type="evidence" value="ECO:0007669"/>
    <property type="project" value="InterPro"/>
</dbReference>
<keyword evidence="3" id="KW-0418">Kinase</keyword>
<evidence type="ECO:0000313" key="3">
    <source>
        <dbReference type="EMBL" id="OWF39381.1"/>
    </source>
</evidence>
<dbReference type="OrthoDB" id="6097776at2759"/>
<dbReference type="Proteomes" id="UP000242188">
    <property type="component" value="Unassembled WGS sequence"/>
</dbReference>
<protein>
    <submittedName>
        <fullName evidence="3">Serine/threonine-protein kinase EDR1</fullName>
    </submittedName>
</protein>
<evidence type="ECO:0000313" key="4">
    <source>
        <dbReference type="Proteomes" id="UP000242188"/>
    </source>
</evidence>
<dbReference type="InterPro" id="IPR011009">
    <property type="entry name" value="Kinase-like_dom_sf"/>
</dbReference>
<dbReference type="GO" id="GO:0007165">
    <property type="term" value="P:signal transduction"/>
    <property type="evidence" value="ECO:0007669"/>
    <property type="project" value="TreeGrafter"/>
</dbReference>
<feature type="region of interest" description="Disordered" evidence="1">
    <location>
        <begin position="11"/>
        <end position="36"/>
    </location>
</feature>
<dbReference type="SMART" id="SM00220">
    <property type="entry name" value="S_TKc"/>
    <property type="match status" value="1"/>
</dbReference>
<dbReference type="GO" id="GO:0004672">
    <property type="term" value="F:protein kinase activity"/>
    <property type="evidence" value="ECO:0007669"/>
    <property type="project" value="InterPro"/>
</dbReference>